<sequence length="301" mass="33376">MSRLVEYPKIAVRAVRQAPLPGWVYTTGFGKARMATPTGAVLKRHAVDVAMINRTRTVWLDRHKADNGVIVYLHGGAYVSGPFAFDWQWLSDQADRRECAAVLIDYRYAPDYQHPTGLLDAAAVIKRLSADGVLTDLNWILAGQNSGAGLALALADRLGTGEAEKANVPAPRGLVIMSPWWDLELNNTELTETEQRNPVHERRLLQAAASAYAGRTPLDDPSLSPVNADLAALPSIHLSVGLKDIFLTDARIMRMQFERQDLHVDYREVAGKLNGRLRMSRGADMERLLQEQAEFIDRVLA</sequence>
<dbReference type="GO" id="GO:0016787">
    <property type="term" value="F:hydrolase activity"/>
    <property type="evidence" value="ECO:0007669"/>
    <property type="project" value="UniProtKB-KW"/>
</dbReference>
<dbReference type="EMBL" id="JACHWP010000021">
    <property type="protein sequence ID" value="MBB3024003.1"/>
    <property type="molecule type" value="Genomic_DNA"/>
</dbReference>
<dbReference type="InterPro" id="IPR050300">
    <property type="entry name" value="GDXG_lipolytic_enzyme"/>
</dbReference>
<dbReference type="EMBL" id="JACHWP010000026">
    <property type="protein sequence ID" value="MBB3024082.1"/>
    <property type="molecule type" value="Genomic_DNA"/>
</dbReference>
<dbReference type="InterPro" id="IPR013094">
    <property type="entry name" value="AB_hydrolase_3"/>
</dbReference>
<proteinExistence type="predicted"/>
<gene>
    <name evidence="3" type="ORF">FHX50_002310</name>
    <name evidence="4" type="ORF">FHX50_002389</name>
</gene>
<dbReference type="PANTHER" id="PTHR48081">
    <property type="entry name" value="AB HYDROLASE SUPERFAMILY PROTEIN C4A8.06C"/>
    <property type="match status" value="1"/>
</dbReference>
<evidence type="ECO:0000259" key="2">
    <source>
        <dbReference type="Pfam" id="PF07859"/>
    </source>
</evidence>
<evidence type="ECO:0000313" key="3">
    <source>
        <dbReference type="EMBL" id="MBB3024003.1"/>
    </source>
</evidence>
<dbReference type="Proteomes" id="UP000568050">
    <property type="component" value="Unassembled WGS sequence"/>
</dbReference>
<protein>
    <submittedName>
        <fullName evidence="4">Acetyl esterase/lipase</fullName>
    </submittedName>
</protein>
<feature type="domain" description="Alpha/beta hydrolase fold-3" evidence="2">
    <location>
        <begin position="70"/>
        <end position="272"/>
    </location>
</feature>
<keyword evidence="5" id="KW-1185">Reference proteome</keyword>
<dbReference type="Pfam" id="PF07859">
    <property type="entry name" value="Abhydrolase_3"/>
    <property type="match status" value="1"/>
</dbReference>
<evidence type="ECO:0000256" key="1">
    <source>
        <dbReference type="ARBA" id="ARBA00022801"/>
    </source>
</evidence>
<comment type="caution">
    <text evidence="4">The sequence shown here is derived from an EMBL/GenBank/DDBJ whole genome shotgun (WGS) entry which is preliminary data.</text>
</comment>
<dbReference type="InterPro" id="IPR029058">
    <property type="entry name" value="AB_hydrolase_fold"/>
</dbReference>
<accession>A0A839QVF6</accession>
<name>A0A839QVF6_9MICO</name>
<organism evidence="4 5">
    <name type="scientific">Helcobacillus massiliensis</name>
    <dbReference type="NCBI Taxonomy" id="521392"/>
    <lineage>
        <taxon>Bacteria</taxon>
        <taxon>Bacillati</taxon>
        <taxon>Actinomycetota</taxon>
        <taxon>Actinomycetes</taxon>
        <taxon>Micrococcales</taxon>
        <taxon>Dermabacteraceae</taxon>
        <taxon>Helcobacillus</taxon>
    </lineage>
</organism>
<dbReference type="PANTHER" id="PTHR48081:SF8">
    <property type="entry name" value="ALPHA_BETA HYDROLASE FOLD-3 DOMAIN-CONTAINING PROTEIN-RELATED"/>
    <property type="match status" value="1"/>
</dbReference>
<dbReference type="AlphaFoldDB" id="A0A839QVF6"/>
<dbReference type="SUPFAM" id="SSF53474">
    <property type="entry name" value="alpha/beta-Hydrolases"/>
    <property type="match status" value="1"/>
</dbReference>
<evidence type="ECO:0000313" key="4">
    <source>
        <dbReference type="EMBL" id="MBB3024082.1"/>
    </source>
</evidence>
<keyword evidence="1" id="KW-0378">Hydrolase</keyword>
<dbReference type="Gene3D" id="3.40.50.1820">
    <property type="entry name" value="alpha/beta hydrolase"/>
    <property type="match status" value="1"/>
</dbReference>
<reference evidence="4 5" key="1">
    <citation type="submission" date="2020-08" db="EMBL/GenBank/DDBJ databases">
        <title>Sequencing the genomes of 1000 actinobacteria strains.</title>
        <authorList>
            <person name="Klenk H.-P."/>
        </authorList>
    </citation>
    <scope>NUCLEOTIDE SEQUENCE [LARGE SCALE GENOMIC DNA]</scope>
    <source>
        <strain evidence="4 5">DSM 23040</strain>
    </source>
</reference>
<evidence type="ECO:0000313" key="5">
    <source>
        <dbReference type="Proteomes" id="UP000568050"/>
    </source>
</evidence>
<dbReference type="RefSeq" id="WP_183377286.1">
    <property type="nucleotide sequence ID" value="NZ_CBCSFZ010000012.1"/>
</dbReference>